<dbReference type="InterPro" id="IPR002547">
    <property type="entry name" value="tRNA-bd_dom"/>
</dbReference>
<evidence type="ECO:0000256" key="1">
    <source>
        <dbReference type="ARBA" id="ARBA00004496"/>
    </source>
</evidence>
<keyword evidence="7 15" id="KW-0479">Metal-binding</keyword>
<feature type="binding site" evidence="15">
    <location>
        <position position="453"/>
    </location>
    <ligand>
        <name>Mg(2+)</name>
        <dbReference type="ChEBI" id="CHEBI:18420"/>
        <note>shared with alpha subunit</note>
    </ligand>
</feature>
<keyword evidence="12 15" id="KW-0648">Protein biosynthesis</keyword>
<dbReference type="EMBL" id="CP148066">
    <property type="protein sequence ID" value="WXL28156.1"/>
    <property type="molecule type" value="Genomic_DNA"/>
</dbReference>
<evidence type="ECO:0000256" key="2">
    <source>
        <dbReference type="ARBA" id="ARBA00008653"/>
    </source>
</evidence>
<dbReference type="Gene3D" id="3.30.56.10">
    <property type="match status" value="2"/>
</dbReference>
<feature type="domain" description="TRNA-binding" evidence="17">
    <location>
        <begin position="40"/>
        <end position="156"/>
    </location>
</feature>
<dbReference type="Gene3D" id="2.40.50.140">
    <property type="entry name" value="Nucleic acid-binding proteins"/>
    <property type="match status" value="1"/>
</dbReference>
<keyword evidence="20" id="KW-1185">Reference proteome</keyword>
<dbReference type="SMART" id="SM00873">
    <property type="entry name" value="B3_4"/>
    <property type="match status" value="1"/>
</dbReference>
<name>A0ABZ2RMB9_9BACT</name>
<evidence type="ECO:0000256" key="5">
    <source>
        <dbReference type="ARBA" id="ARBA00022555"/>
    </source>
</evidence>
<dbReference type="Proteomes" id="UP001460679">
    <property type="component" value="Chromosome"/>
</dbReference>
<dbReference type="CDD" id="cd02796">
    <property type="entry name" value="tRNA_bind_bactPheRS"/>
    <property type="match status" value="1"/>
</dbReference>
<feature type="domain" description="B5" evidence="18">
    <location>
        <begin position="391"/>
        <end position="466"/>
    </location>
</feature>
<evidence type="ECO:0000256" key="12">
    <source>
        <dbReference type="ARBA" id="ARBA00022917"/>
    </source>
</evidence>
<dbReference type="SUPFAM" id="SSF50249">
    <property type="entry name" value="Nucleic acid-binding proteins"/>
    <property type="match status" value="1"/>
</dbReference>
<evidence type="ECO:0000256" key="3">
    <source>
        <dbReference type="ARBA" id="ARBA00011209"/>
    </source>
</evidence>
<dbReference type="InterPro" id="IPR009061">
    <property type="entry name" value="DNA-bd_dom_put_sf"/>
</dbReference>
<gene>
    <name evidence="15" type="primary">pheT</name>
    <name evidence="19" type="ORF">WG616_02175</name>
</gene>
<evidence type="ECO:0000256" key="11">
    <source>
        <dbReference type="ARBA" id="ARBA00022884"/>
    </source>
</evidence>
<evidence type="ECO:0000256" key="13">
    <source>
        <dbReference type="ARBA" id="ARBA00023146"/>
    </source>
</evidence>
<dbReference type="InterPro" id="IPR005147">
    <property type="entry name" value="tRNA_synthase_B5-dom"/>
</dbReference>
<protein>
    <recommendedName>
        <fullName evidence="15">Phenylalanine--tRNA ligase beta subunit</fullName>
        <ecNumber evidence="15">6.1.1.20</ecNumber>
    </recommendedName>
    <alternativeName>
        <fullName evidence="15">Phenylalanyl-tRNA synthetase beta subunit</fullName>
        <shortName evidence="15">PheRS</shortName>
    </alternativeName>
</protein>
<keyword evidence="8 15" id="KW-0547">Nucleotide-binding</keyword>
<evidence type="ECO:0000256" key="8">
    <source>
        <dbReference type="ARBA" id="ARBA00022741"/>
    </source>
</evidence>
<reference evidence="19" key="1">
    <citation type="submission" date="2024-03" db="EMBL/GenBank/DDBJ databases">
        <title>Complete genome sequence of Mycoplasma gypis type strain B1/T1.</title>
        <authorList>
            <person name="Spergser J."/>
        </authorList>
    </citation>
    <scope>NUCLEOTIDE SEQUENCE [LARGE SCALE GENOMIC DNA]</scope>
    <source>
        <strain evidence="19">B1/T1</strain>
    </source>
</reference>
<keyword evidence="13 15" id="KW-0030">Aminoacyl-tRNA synthetase</keyword>
<comment type="similarity">
    <text evidence="2 15">Belongs to the phenylalanyl-tRNA synthetase beta subunit family. Type 1 subfamily.</text>
</comment>
<organism evidence="19 20">
    <name type="scientific">[Mycoplasma] gypis</name>
    <dbReference type="NCBI Taxonomy" id="92404"/>
    <lineage>
        <taxon>Bacteria</taxon>
        <taxon>Bacillati</taxon>
        <taxon>Mycoplasmatota</taxon>
        <taxon>Mycoplasmoidales</taxon>
        <taxon>Metamycoplasmataceae</taxon>
        <taxon>Metamycoplasma</taxon>
    </lineage>
</organism>
<accession>A0ABZ2RMB9</accession>
<evidence type="ECO:0000256" key="10">
    <source>
        <dbReference type="ARBA" id="ARBA00022842"/>
    </source>
</evidence>
<dbReference type="EC" id="6.1.1.20" evidence="15"/>
<evidence type="ECO:0000259" key="18">
    <source>
        <dbReference type="PROSITE" id="PS51483"/>
    </source>
</evidence>
<keyword evidence="9 15" id="KW-0067">ATP-binding</keyword>
<keyword evidence="11 16" id="KW-0694">RNA-binding</keyword>
<evidence type="ECO:0000256" key="7">
    <source>
        <dbReference type="ARBA" id="ARBA00022723"/>
    </source>
</evidence>
<dbReference type="Pfam" id="PF17759">
    <property type="entry name" value="tRNA_synthFbeta"/>
    <property type="match status" value="1"/>
</dbReference>
<dbReference type="SUPFAM" id="SSF56037">
    <property type="entry name" value="PheT/TilS domain"/>
    <property type="match status" value="1"/>
</dbReference>
<feature type="binding site" evidence="15">
    <location>
        <position position="454"/>
    </location>
    <ligand>
        <name>Mg(2+)</name>
        <dbReference type="ChEBI" id="CHEBI:18420"/>
        <note>shared with alpha subunit</note>
    </ligand>
</feature>
<dbReference type="SUPFAM" id="SSF55681">
    <property type="entry name" value="Class II aaRS and biotin synthetases"/>
    <property type="match status" value="1"/>
</dbReference>
<dbReference type="InterPro" id="IPR020825">
    <property type="entry name" value="Phe-tRNA_synthase-like_B3/B4"/>
</dbReference>
<evidence type="ECO:0000256" key="16">
    <source>
        <dbReference type="PROSITE-ProRule" id="PRU00209"/>
    </source>
</evidence>
<keyword evidence="10 15" id="KW-0460">Magnesium</keyword>
<sequence>MLFSYLKLKKLANLDKSVTVEDIVKAINSIGFEVEGYEKFSDLDGIKFGKVLKTYKNPNADRLTVCEIQFADQNRVIQTNATNVKEGHYLMAFVPGSRSKNITFGAKEMKGIVSEGMLVSLEEIGFNLDYVTSQNMWNDGIFVFDQEVDLTLNPIDFFELDDYIIDVSILSNRADANSYLIMARELAAYFLSQITEITAKPNEEFRSDFKIASLENTHYFTLREAKTSDINIDIRDQLFLMKNNVKTISKPVDLSNLVLLYAGVPTHAYDVNKLASKSFEVQNYTGQVELLGKNVVNLDKALCVVNEKPVSVAAVMGLENSSCSENTENIIFEIASFNIKSVREAKKQVKLETASASRASKEISLGSIHLAHKYLASKLLKASQIINLVATEEKSFDFDNKYLDNYAGFEITATEKYQQVLKQLAILGIKIQNQKVVVPSYRYDLNSMQDFVEEVFRFYGYDNFVAIQPEIKQIENITYKDYNSLLKAAKYQNVRTFSLTSPKNNIFDPFAFKKAIKLQTFASNERTELRFSMAYAFWEILDFNAKRKIEKMSIFEVGMIHDKENVLALASNQKSFNELKEDIVNLLDCEVEFKRAFDSRFHPNVAAWIFKADKKIGYLAKIHPEIINSDAIFAEIFLDEDSAKPKAFANYKHDPLKSRDITITLKDNQDVDEILEKTKNLKGIYQVKVIDKYYKNNGEVNVTFNFLVEDWAIKKLESVFGV</sequence>
<evidence type="ECO:0000256" key="6">
    <source>
        <dbReference type="ARBA" id="ARBA00022598"/>
    </source>
</evidence>
<feature type="binding site" evidence="15">
    <location>
        <position position="450"/>
    </location>
    <ligand>
        <name>Mg(2+)</name>
        <dbReference type="ChEBI" id="CHEBI:18420"/>
        <note>shared with alpha subunit</note>
    </ligand>
</feature>
<dbReference type="NCBIfam" id="NF001882">
    <property type="entry name" value="PRK00629.5-4"/>
    <property type="match status" value="1"/>
</dbReference>
<feature type="binding site" evidence="15">
    <location>
        <position position="444"/>
    </location>
    <ligand>
        <name>Mg(2+)</name>
        <dbReference type="ChEBI" id="CHEBI:18420"/>
        <note>shared with alpha subunit</note>
    </ligand>
</feature>
<dbReference type="InterPro" id="IPR012340">
    <property type="entry name" value="NA-bd_OB-fold"/>
</dbReference>
<keyword evidence="4 15" id="KW-0963">Cytoplasm</keyword>
<evidence type="ECO:0000256" key="4">
    <source>
        <dbReference type="ARBA" id="ARBA00022490"/>
    </source>
</evidence>
<dbReference type="GO" id="GO:0004826">
    <property type="term" value="F:phenylalanine-tRNA ligase activity"/>
    <property type="evidence" value="ECO:0007669"/>
    <property type="project" value="UniProtKB-EC"/>
</dbReference>
<dbReference type="SUPFAM" id="SSF46955">
    <property type="entry name" value="Putative DNA-binding domain"/>
    <property type="match status" value="1"/>
</dbReference>
<dbReference type="Pfam" id="PF01588">
    <property type="entry name" value="tRNA_bind"/>
    <property type="match status" value="1"/>
</dbReference>
<evidence type="ECO:0000259" key="17">
    <source>
        <dbReference type="PROSITE" id="PS50886"/>
    </source>
</evidence>
<proteinExistence type="inferred from homology"/>
<dbReference type="PANTHER" id="PTHR10947:SF0">
    <property type="entry name" value="PHENYLALANINE--TRNA LIGASE BETA SUBUNIT"/>
    <property type="match status" value="1"/>
</dbReference>
<dbReference type="RefSeq" id="WP_205498362.1">
    <property type="nucleotide sequence ID" value="NZ_CP148066.1"/>
</dbReference>
<dbReference type="InterPro" id="IPR033714">
    <property type="entry name" value="tRNA_bind_bactPheRS"/>
</dbReference>
<comment type="subcellular location">
    <subcellularLocation>
        <location evidence="1 15">Cytoplasm</location>
    </subcellularLocation>
</comment>
<dbReference type="PROSITE" id="PS51483">
    <property type="entry name" value="B5"/>
    <property type="match status" value="1"/>
</dbReference>
<dbReference type="HAMAP" id="MF_00283">
    <property type="entry name" value="Phe_tRNA_synth_beta1"/>
    <property type="match status" value="1"/>
</dbReference>
<comment type="subunit">
    <text evidence="3 15">Tetramer of two alpha and two beta subunits.</text>
</comment>
<dbReference type="PANTHER" id="PTHR10947">
    <property type="entry name" value="PHENYLALANYL-TRNA SYNTHETASE BETA CHAIN AND LEUCINE-RICH REPEAT-CONTAINING PROTEIN 47"/>
    <property type="match status" value="1"/>
</dbReference>
<evidence type="ECO:0000313" key="19">
    <source>
        <dbReference type="EMBL" id="WXL28156.1"/>
    </source>
</evidence>
<keyword evidence="6 15" id="KW-0436">Ligase</keyword>
<dbReference type="Pfam" id="PF03483">
    <property type="entry name" value="B3_4"/>
    <property type="match status" value="1"/>
</dbReference>
<evidence type="ECO:0000256" key="14">
    <source>
        <dbReference type="ARBA" id="ARBA00049255"/>
    </source>
</evidence>
<dbReference type="Gene3D" id="3.50.40.10">
    <property type="entry name" value="Phenylalanyl-trna Synthetase, Chain B, domain 3"/>
    <property type="match status" value="1"/>
</dbReference>
<evidence type="ECO:0000313" key="20">
    <source>
        <dbReference type="Proteomes" id="UP001460679"/>
    </source>
</evidence>
<dbReference type="Pfam" id="PF03484">
    <property type="entry name" value="B5"/>
    <property type="match status" value="1"/>
</dbReference>
<keyword evidence="5 16" id="KW-0820">tRNA-binding</keyword>
<evidence type="ECO:0000256" key="15">
    <source>
        <dbReference type="HAMAP-Rule" id="MF_00283"/>
    </source>
</evidence>
<dbReference type="NCBIfam" id="TIGR00472">
    <property type="entry name" value="pheT_bact"/>
    <property type="match status" value="1"/>
</dbReference>
<evidence type="ECO:0000256" key="9">
    <source>
        <dbReference type="ARBA" id="ARBA00022840"/>
    </source>
</evidence>
<dbReference type="InterPro" id="IPR045060">
    <property type="entry name" value="Phe-tRNA-ligase_IIc_bsu"/>
</dbReference>
<dbReference type="InterPro" id="IPR041616">
    <property type="entry name" value="PheRS_beta_core"/>
</dbReference>
<dbReference type="SMART" id="SM00874">
    <property type="entry name" value="B5"/>
    <property type="match status" value="1"/>
</dbReference>
<dbReference type="InterPro" id="IPR005146">
    <property type="entry name" value="B3/B4_tRNA-bd"/>
</dbReference>
<comment type="cofactor">
    <cofactor evidence="15">
        <name>Mg(2+)</name>
        <dbReference type="ChEBI" id="CHEBI:18420"/>
    </cofactor>
    <text evidence="15">Binds 2 magnesium ions per tetramer.</text>
</comment>
<dbReference type="Gene3D" id="3.30.930.10">
    <property type="entry name" value="Bira Bifunctional Protein, Domain 2"/>
    <property type="match status" value="1"/>
</dbReference>
<comment type="catalytic activity">
    <reaction evidence="14 15">
        <text>tRNA(Phe) + L-phenylalanine + ATP = L-phenylalanyl-tRNA(Phe) + AMP + diphosphate + H(+)</text>
        <dbReference type="Rhea" id="RHEA:19413"/>
        <dbReference type="Rhea" id="RHEA-COMP:9668"/>
        <dbReference type="Rhea" id="RHEA-COMP:9699"/>
        <dbReference type="ChEBI" id="CHEBI:15378"/>
        <dbReference type="ChEBI" id="CHEBI:30616"/>
        <dbReference type="ChEBI" id="CHEBI:33019"/>
        <dbReference type="ChEBI" id="CHEBI:58095"/>
        <dbReference type="ChEBI" id="CHEBI:78442"/>
        <dbReference type="ChEBI" id="CHEBI:78531"/>
        <dbReference type="ChEBI" id="CHEBI:456215"/>
        <dbReference type="EC" id="6.1.1.20"/>
    </reaction>
</comment>
<dbReference type="InterPro" id="IPR045864">
    <property type="entry name" value="aa-tRNA-synth_II/BPL/LPL"/>
</dbReference>
<dbReference type="InterPro" id="IPR004532">
    <property type="entry name" value="Phe-tRNA-ligase_IIc_bsu_bact"/>
</dbReference>
<dbReference type="PROSITE" id="PS50886">
    <property type="entry name" value="TRBD"/>
    <property type="match status" value="1"/>
</dbReference>